<keyword evidence="8 13" id="KW-0249">Electron transport</keyword>
<evidence type="ECO:0000256" key="7">
    <source>
        <dbReference type="ARBA" id="ARBA00022723"/>
    </source>
</evidence>
<keyword evidence="13" id="KW-0679">Respiratory chain</keyword>
<evidence type="ECO:0000256" key="10">
    <source>
        <dbReference type="ARBA" id="ARBA00025038"/>
    </source>
</evidence>
<dbReference type="PRINTS" id="PR00604">
    <property type="entry name" value="CYTCHRMECIAB"/>
</dbReference>
<evidence type="ECO:0000256" key="6">
    <source>
        <dbReference type="ARBA" id="ARBA00022617"/>
    </source>
</evidence>
<dbReference type="EMBL" id="JASSZA010000004">
    <property type="protein sequence ID" value="KAK2113854.1"/>
    <property type="molecule type" value="Genomic_DNA"/>
</dbReference>
<proteinExistence type="inferred from homology"/>
<feature type="domain" description="Cytochrome c" evidence="14">
    <location>
        <begin position="23"/>
        <end position="62"/>
    </location>
</feature>
<keyword evidence="9 11" id="KW-0408">Iron</keyword>
<accession>A0ABQ9VWT6</accession>
<dbReference type="Gene3D" id="1.10.760.10">
    <property type="entry name" value="Cytochrome c-like domain"/>
    <property type="match status" value="1"/>
</dbReference>
<comment type="caution">
    <text evidence="15">The sequence shown here is derived from an EMBL/GenBank/DDBJ whole genome shotgun (WGS) entry which is preliminary data.</text>
</comment>
<name>A0ABQ9VWT6_SAGOE</name>
<reference evidence="15 16" key="1">
    <citation type="submission" date="2023-05" db="EMBL/GenBank/DDBJ databases">
        <title>B98-5 Cell Line De Novo Hybrid Assembly: An Optical Mapping Approach.</title>
        <authorList>
            <person name="Kananen K."/>
            <person name="Auerbach J.A."/>
            <person name="Kautto E."/>
            <person name="Blachly J.S."/>
        </authorList>
    </citation>
    <scope>NUCLEOTIDE SEQUENCE [LARGE SCALE GENOMIC DNA]</scope>
    <source>
        <strain evidence="15">B95-8</strain>
        <tissue evidence="15">Cell line</tissue>
    </source>
</reference>
<evidence type="ECO:0000256" key="11">
    <source>
        <dbReference type="PROSITE-ProRule" id="PRU00433"/>
    </source>
</evidence>
<organism evidence="15 16">
    <name type="scientific">Saguinus oedipus</name>
    <name type="common">Cotton-top tamarin</name>
    <name type="synonym">Oedipomidas oedipus</name>
    <dbReference type="NCBI Taxonomy" id="9490"/>
    <lineage>
        <taxon>Eukaryota</taxon>
        <taxon>Metazoa</taxon>
        <taxon>Chordata</taxon>
        <taxon>Craniata</taxon>
        <taxon>Vertebrata</taxon>
        <taxon>Euteleostomi</taxon>
        <taxon>Mammalia</taxon>
        <taxon>Eutheria</taxon>
        <taxon>Euarchontoglires</taxon>
        <taxon>Primates</taxon>
        <taxon>Haplorrhini</taxon>
        <taxon>Platyrrhini</taxon>
        <taxon>Cebidae</taxon>
        <taxon>Callitrichinae</taxon>
        <taxon>Saguinus</taxon>
    </lineage>
</organism>
<dbReference type="InterPro" id="IPR009056">
    <property type="entry name" value="Cyt_c-like_dom"/>
</dbReference>
<dbReference type="PROSITE" id="PS51007">
    <property type="entry name" value="CYTC"/>
    <property type="match status" value="1"/>
</dbReference>
<evidence type="ECO:0000256" key="3">
    <source>
        <dbReference type="ARBA" id="ARBA00006488"/>
    </source>
</evidence>
<evidence type="ECO:0000256" key="4">
    <source>
        <dbReference type="ARBA" id="ARBA00013530"/>
    </source>
</evidence>
<dbReference type="InterPro" id="IPR036909">
    <property type="entry name" value="Cyt_c-like_dom_sf"/>
</dbReference>
<dbReference type="Proteomes" id="UP001266305">
    <property type="component" value="Unassembled WGS sequence"/>
</dbReference>
<protein>
    <recommendedName>
        <fullName evidence="4">Cytochrome c</fullName>
    </recommendedName>
</protein>
<evidence type="ECO:0000259" key="14">
    <source>
        <dbReference type="PROSITE" id="PS51007"/>
    </source>
</evidence>
<dbReference type="InterPro" id="IPR002327">
    <property type="entry name" value="Cyt_c_1A/1B"/>
</dbReference>
<keyword evidence="7 11" id="KW-0479">Metal-binding</keyword>
<evidence type="ECO:0000256" key="2">
    <source>
        <dbReference type="ARBA" id="ARBA00004569"/>
    </source>
</evidence>
<evidence type="ECO:0000256" key="5">
    <source>
        <dbReference type="ARBA" id="ARBA00022448"/>
    </source>
</evidence>
<keyword evidence="13" id="KW-0496">Mitochondrion</keyword>
<sequence length="62" mass="6988">EWDVRLLSGNLCCTNYEKELKMGDVEKGKRIFIQKCSQCHTVEKGGKHKTGPNLHGISGRKT</sequence>
<dbReference type="PANTHER" id="PTHR11961">
    <property type="entry name" value="CYTOCHROME C"/>
    <property type="match status" value="1"/>
</dbReference>
<evidence type="ECO:0000256" key="1">
    <source>
        <dbReference type="ARBA" id="ARBA00002555"/>
    </source>
</evidence>
<keyword evidence="6 11" id="KW-0349">Heme</keyword>
<feature type="non-terminal residue" evidence="15">
    <location>
        <position position="62"/>
    </location>
</feature>
<feature type="non-terminal residue" evidence="15">
    <location>
        <position position="1"/>
    </location>
</feature>
<evidence type="ECO:0000256" key="12">
    <source>
        <dbReference type="RuleBase" id="RU004426"/>
    </source>
</evidence>
<comment type="PTM">
    <text evidence="13">Binds 1 heme group per subunit.</text>
</comment>
<evidence type="ECO:0000256" key="9">
    <source>
        <dbReference type="ARBA" id="ARBA00023004"/>
    </source>
</evidence>
<comment type="similarity">
    <text evidence="3 12">Belongs to the cytochrome c family.</text>
</comment>
<comment type="function">
    <text evidence="1 13">Electron carrier protein. The oxidized form of the cytochrome c heme group can accept an electron from the heme group of the cytochrome c1 subunit of cytochrome reductase. Cytochrome c then transfers this electron to the cytochrome oxidase complex, the final protein carrier in the mitochondrial electron-transport chain.</text>
</comment>
<gene>
    <name evidence="15" type="ORF">P7K49_008120</name>
</gene>
<keyword evidence="5 13" id="KW-0813">Transport</keyword>
<comment type="subcellular location">
    <subcellularLocation>
        <location evidence="2">Mitochondrion intermembrane space</location>
    </subcellularLocation>
</comment>
<evidence type="ECO:0000313" key="16">
    <source>
        <dbReference type="Proteomes" id="UP001266305"/>
    </source>
</evidence>
<comment type="function">
    <text evidence="10">Plays a role in apoptosis. Suppression of the anti-apoptotic members or activation of the pro-apoptotic members of the Bcl-2 family leads to altered mitochondrial membrane permeability resulting in release of cytochrome c into the cytosol. Binding of cytochrome c to Apaf-1 triggers the activation of caspase-9, which then accelerates apoptosis by activating other caspases.</text>
</comment>
<dbReference type="Pfam" id="PF00034">
    <property type="entry name" value="Cytochrom_C"/>
    <property type="match status" value="1"/>
</dbReference>
<evidence type="ECO:0000256" key="13">
    <source>
        <dbReference type="RuleBase" id="RU004427"/>
    </source>
</evidence>
<dbReference type="SUPFAM" id="SSF46626">
    <property type="entry name" value="Cytochrome c"/>
    <property type="match status" value="1"/>
</dbReference>
<keyword evidence="16" id="KW-1185">Reference proteome</keyword>
<evidence type="ECO:0000256" key="8">
    <source>
        <dbReference type="ARBA" id="ARBA00022982"/>
    </source>
</evidence>
<evidence type="ECO:0000313" key="15">
    <source>
        <dbReference type="EMBL" id="KAK2113854.1"/>
    </source>
</evidence>